<name>A0A8W8KNA1_MAGGI</name>
<dbReference type="SUPFAM" id="SSF56672">
    <property type="entry name" value="DNA/RNA polymerases"/>
    <property type="match status" value="1"/>
</dbReference>
<dbReference type="AlphaFoldDB" id="A0A8W8KNA1"/>
<dbReference type="EnsemblMetazoa" id="G23879.1">
    <property type="protein sequence ID" value="G23879.1:cds"/>
    <property type="gene ID" value="G23879"/>
</dbReference>
<sequence>MGNIFTADGIRPDPDKVTAITDMRRPDNEKAVQKFIGLATYLSRFMPHISETCEPLRRLTDKRALWSWQSQQEEAFQSVKRLVSRQPVLKGKELYIADTLSRATPEYHGKHPSKLAEEIAQIQHADWVRKITDSRLNQIRDLTNKDDSLQPLKTVILSGWPDTKDDVPIAIRPYWNVKDTLTVQDGIIYHSSRVII</sequence>
<evidence type="ECO:0000313" key="2">
    <source>
        <dbReference type="Proteomes" id="UP000005408"/>
    </source>
</evidence>
<dbReference type="PANTHER" id="PTHR37984">
    <property type="entry name" value="PROTEIN CBG26694"/>
    <property type="match status" value="1"/>
</dbReference>
<keyword evidence="2" id="KW-1185">Reference proteome</keyword>
<proteinExistence type="predicted"/>
<evidence type="ECO:0000313" key="1">
    <source>
        <dbReference type="EnsemblMetazoa" id="G23879.1:cds"/>
    </source>
</evidence>
<organism evidence="1 2">
    <name type="scientific">Magallana gigas</name>
    <name type="common">Pacific oyster</name>
    <name type="synonym">Crassostrea gigas</name>
    <dbReference type="NCBI Taxonomy" id="29159"/>
    <lineage>
        <taxon>Eukaryota</taxon>
        <taxon>Metazoa</taxon>
        <taxon>Spiralia</taxon>
        <taxon>Lophotrochozoa</taxon>
        <taxon>Mollusca</taxon>
        <taxon>Bivalvia</taxon>
        <taxon>Autobranchia</taxon>
        <taxon>Pteriomorphia</taxon>
        <taxon>Ostreida</taxon>
        <taxon>Ostreoidea</taxon>
        <taxon>Ostreidae</taxon>
        <taxon>Magallana</taxon>
    </lineage>
</organism>
<dbReference type="Proteomes" id="UP000005408">
    <property type="component" value="Unassembled WGS sequence"/>
</dbReference>
<dbReference type="InterPro" id="IPR050951">
    <property type="entry name" value="Retrovirus_Pol_polyprotein"/>
</dbReference>
<protein>
    <recommendedName>
        <fullName evidence="3">Reverse transcriptase/retrotransposon-derived protein RNase H-like domain-containing protein</fullName>
    </recommendedName>
</protein>
<dbReference type="InterPro" id="IPR043128">
    <property type="entry name" value="Rev_trsase/Diguanyl_cyclase"/>
</dbReference>
<reference evidence="1" key="1">
    <citation type="submission" date="2022-08" db="UniProtKB">
        <authorList>
            <consortium name="EnsemblMetazoa"/>
        </authorList>
    </citation>
    <scope>IDENTIFICATION</scope>
    <source>
        <strain evidence="1">05x7-T-G4-1.051#20</strain>
    </source>
</reference>
<evidence type="ECO:0008006" key="3">
    <source>
        <dbReference type="Google" id="ProtNLM"/>
    </source>
</evidence>
<dbReference type="Gene3D" id="3.30.70.270">
    <property type="match status" value="1"/>
</dbReference>
<dbReference type="InterPro" id="IPR043502">
    <property type="entry name" value="DNA/RNA_pol_sf"/>
</dbReference>
<dbReference type="FunFam" id="3.30.70.270:FF:000023">
    <property type="entry name" value="Pol"/>
    <property type="match status" value="1"/>
</dbReference>
<dbReference type="PANTHER" id="PTHR37984:SF8">
    <property type="entry name" value="CCHC-TYPE DOMAIN-CONTAINING PROTEIN"/>
    <property type="match status" value="1"/>
</dbReference>
<accession>A0A8W8KNA1</accession>